<protein>
    <recommendedName>
        <fullName evidence="4">PpiC domain-containing protein</fullName>
    </recommendedName>
</protein>
<dbReference type="InterPro" id="IPR027304">
    <property type="entry name" value="Trigger_fact/SurA_dom_sf"/>
</dbReference>
<keyword evidence="1" id="KW-0812">Transmembrane</keyword>
<dbReference type="Gene3D" id="1.10.4030.10">
    <property type="entry name" value="Porin chaperone SurA, peptide-binding domain"/>
    <property type="match status" value="1"/>
</dbReference>
<organism evidence="2 3">
    <name type="scientific">Candidatus Nanosyncoccus nanoralicus</name>
    <dbReference type="NCBI Taxonomy" id="2171996"/>
    <lineage>
        <taxon>Bacteria</taxon>
        <taxon>Candidatus Saccharimonadota</taxon>
        <taxon>Candidatus Nanosyncoccalia</taxon>
        <taxon>Candidatus Nanosyncoccales</taxon>
        <taxon>Candidatus Nanosyncoccaceae</taxon>
        <taxon>Candidatus Nanosyncoccus</taxon>
    </lineage>
</organism>
<evidence type="ECO:0000256" key="1">
    <source>
        <dbReference type="SAM" id="Phobius"/>
    </source>
</evidence>
<dbReference type="SUPFAM" id="SSF109998">
    <property type="entry name" value="Triger factor/SurA peptide-binding domain-like"/>
    <property type="match status" value="1"/>
</dbReference>
<evidence type="ECO:0000313" key="2">
    <source>
        <dbReference type="EMBL" id="RYC73706.1"/>
    </source>
</evidence>
<feature type="transmembrane region" description="Helical" evidence="1">
    <location>
        <begin position="64"/>
        <end position="85"/>
    </location>
</feature>
<keyword evidence="1" id="KW-1133">Transmembrane helix</keyword>
<reference evidence="2 3" key="2">
    <citation type="journal article" date="2020" name="Cell Rep.">
        <title>Acquisition and Adaptation of Ultra-small Parasitic Reduced Genome Bacteria to Mammalian Hosts.</title>
        <authorList>
            <person name="McLean J.S."/>
            <person name="Bor B."/>
            <person name="Kerns K.A."/>
            <person name="Liu Q."/>
            <person name="To T.T."/>
            <person name="Solden L."/>
            <person name="Hendrickson E.L."/>
            <person name="Wrighton K."/>
            <person name="Shi W."/>
            <person name="He X."/>
        </authorList>
    </citation>
    <scope>NUCLEOTIDE SEQUENCE [LARGE SCALE GENOMIC DNA]</scope>
    <source>
        <strain evidence="2 3">TM7_KMM_G3_1_HOT_351</strain>
    </source>
</reference>
<evidence type="ECO:0000313" key="3">
    <source>
        <dbReference type="Proteomes" id="UP001191004"/>
    </source>
</evidence>
<reference evidence="2 3" key="1">
    <citation type="journal article" date="2018" name="bioRxiv">
        <title>Evidence of independent acquisition and adaption of ultra-small bacteria to human hosts across the highly diverse yet reduced genomes of the phylum Saccharibacteria.</title>
        <authorList>
            <person name="McLean J.S."/>
            <person name="Bor B."/>
            <person name="To T.T."/>
            <person name="Liu Q."/>
            <person name="Kearns K.A."/>
            <person name="Solden L.M."/>
            <person name="Wrighton K.C."/>
            <person name="He X."/>
            <person name="Shi W."/>
        </authorList>
    </citation>
    <scope>NUCLEOTIDE SEQUENCE [LARGE SCALE GENOMIC DNA]</scope>
    <source>
        <strain evidence="2 3">TM7_KMM_G3_1_HOT_351</strain>
    </source>
</reference>
<gene>
    <name evidence="2" type="ORF">G3KMM_00273</name>
</gene>
<dbReference type="Pfam" id="PF13624">
    <property type="entry name" value="SurA_N_3"/>
    <property type="match status" value="1"/>
</dbReference>
<sequence length="355" mass="40799">MKKQEQNDEKKPSIIKRLKQRKEQKEIEEFKNKTELERVEERREEVLSKGRKFKYPLQYAKYRIVTLTIVISLVAVMLFGGFLYLSLYKWQSTDSVLYRLTQLVPLPVASVDGERVRYSDYLMIYKSTITPIEQQQGKLGNDKDASSMMNHYKRMSLTEAENYAYALKLAAEHHLTVDKDEIDRALDKHRKIGGVERSEESFKKILEDNFGLSVKEYRRMLYLSLMKEKVSQQIDKEAIRISETVQAGVKAGKNLKAIADELGEKVLYEETGGLVDKLNVDGGRAGIAMGLEAGQTSDRVMSSSGDGYYFVTLINKTESQVNYTSIKIPFLEFNKQVKQIREGGLVREMISLKDE</sequence>
<keyword evidence="1" id="KW-0472">Membrane</keyword>
<dbReference type="EMBL" id="PRLL01000005">
    <property type="protein sequence ID" value="RYC73706.1"/>
    <property type="molecule type" value="Genomic_DNA"/>
</dbReference>
<proteinExistence type="predicted"/>
<evidence type="ECO:0008006" key="4">
    <source>
        <dbReference type="Google" id="ProtNLM"/>
    </source>
</evidence>
<dbReference type="Proteomes" id="UP001191004">
    <property type="component" value="Unassembled WGS sequence"/>
</dbReference>
<comment type="caution">
    <text evidence="2">The sequence shown here is derived from an EMBL/GenBank/DDBJ whole genome shotgun (WGS) entry which is preliminary data.</text>
</comment>
<keyword evidence="3" id="KW-1185">Reference proteome</keyword>
<name>A0ABY0FMC4_9BACT</name>
<accession>A0ABY0FMC4</accession>
<dbReference type="RefSeq" id="WP_129604527.1">
    <property type="nucleotide sequence ID" value="NZ_PRLL01000005.1"/>
</dbReference>